<proteinExistence type="predicted"/>
<dbReference type="SUPFAM" id="SSF52540">
    <property type="entry name" value="P-loop containing nucleoside triphosphate hydrolases"/>
    <property type="match status" value="1"/>
</dbReference>
<dbReference type="OrthoDB" id="5958435at2759"/>
<dbReference type="FunFam" id="3.10.10.10:FF:000003">
    <property type="entry name" value="Retrovirus-related Pol polyprotein from transposon 297-like Protein"/>
    <property type="match status" value="1"/>
</dbReference>
<protein>
    <submittedName>
        <fullName evidence="2">Retrovirus-related Pol polyprotein</fullName>
    </submittedName>
</protein>
<evidence type="ECO:0000313" key="2">
    <source>
        <dbReference type="EMBL" id="PFX18656.1"/>
    </source>
</evidence>
<dbReference type="Gene3D" id="3.40.50.300">
    <property type="entry name" value="P-loop containing nucleotide triphosphate hydrolases"/>
    <property type="match status" value="1"/>
</dbReference>
<evidence type="ECO:0000259" key="1">
    <source>
        <dbReference type="PROSITE" id="PS51194"/>
    </source>
</evidence>
<dbReference type="PANTHER" id="PTHR37984">
    <property type="entry name" value="PROTEIN CBG26694"/>
    <property type="match status" value="1"/>
</dbReference>
<gene>
    <name evidence="2" type="primary">POL</name>
    <name evidence="2" type="ORF">AWC38_SpisGene16957</name>
</gene>
<dbReference type="SUPFAM" id="SSF56672">
    <property type="entry name" value="DNA/RNA polymerases"/>
    <property type="match status" value="1"/>
</dbReference>
<dbReference type="Pfam" id="PF00271">
    <property type="entry name" value="Helicase_C"/>
    <property type="match status" value="1"/>
</dbReference>
<organism evidence="2 3">
    <name type="scientific">Stylophora pistillata</name>
    <name type="common">Smooth cauliflower coral</name>
    <dbReference type="NCBI Taxonomy" id="50429"/>
    <lineage>
        <taxon>Eukaryota</taxon>
        <taxon>Metazoa</taxon>
        <taxon>Cnidaria</taxon>
        <taxon>Anthozoa</taxon>
        <taxon>Hexacorallia</taxon>
        <taxon>Scleractinia</taxon>
        <taxon>Astrocoeniina</taxon>
        <taxon>Pocilloporidae</taxon>
        <taxon>Stylophora</taxon>
    </lineage>
</organism>
<evidence type="ECO:0000313" key="3">
    <source>
        <dbReference type="Proteomes" id="UP000225706"/>
    </source>
</evidence>
<dbReference type="InterPro" id="IPR043502">
    <property type="entry name" value="DNA/RNA_pol_sf"/>
</dbReference>
<dbReference type="PROSITE" id="PS51194">
    <property type="entry name" value="HELICASE_CTER"/>
    <property type="match status" value="1"/>
</dbReference>
<dbReference type="InterPro" id="IPR001650">
    <property type="entry name" value="Helicase_C-like"/>
</dbReference>
<dbReference type="EMBL" id="LSMT01000399">
    <property type="protein sequence ID" value="PFX18656.1"/>
    <property type="molecule type" value="Genomic_DNA"/>
</dbReference>
<dbReference type="Gene3D" id="3.30.70.270">
    <property type="match status" value="1"/>
</dbReference>
<dbReference type="STRING" id="50429.A0A2B4RNA9"/>
<dbReference type="AlphaFoldDB" id="A0A2B4RNA9"/>
<dbReference type="Proteomes" id="UP000225706">
    <property type="component" value="Unassembled WGS sequence"/>
</dbReference>
<dbReference type="InterPro" id="IPR027417">
    <property type="entry name" value="P-loop_NTPase"/>
</dbReference>
<dbReference type="CDD" id="cd01647">
    <property type="entry name" value="RT_LTR"/>
    <property type="match status" value="1"/>
</dbReference>
<dbReference type="InterPro" id="IPR043128">
    <property type="entry name" value="Rev_trsase/Diguanyl_cyclase"/>
</dbReference>
<dbReference type="SMART" id="SM00490">
    <property type="entry name" value="HELICc"/>
    <property type="match status" value="1"/>
</dbReference>
<sequence>MVSIDACHSLISTWKFIQEKREQYFLGVKNVTCSSLPKRIDVTKYPQRSTRIQKLGVLQIGSSINSVSSDIVEEFKDCFTGVGKLKGYQLKLHIKENVAPVVQPLRRPPFNLRDKIEKKLDELENTDIIEKVNSPSQWVSPVVVVPKPNGEVRLCVDMRQANCAVERERYPIPTIDEVLQDMNNSKVFSKLDLRWGYHQIELSEESREITTFITHKGLYRYKRLMFGISAAPEKYQQVIQQTLQDKPEESEDVMKSIMAIYLYRRKIEDLKHHLSDPKHFSDYLYQPEKGFIPDIDLRYLRDALHDPATGLTYEALTEKNKQSVPDCERLNGLGVISFLERKGHIGGASIIRRIHNWHKAVDGRGLSEEQRWTHCRDMKEWLLSDWMPQYSSQPDFSTIDVNRPIKGICGFTQETVVGLVANLESRELRRVEYQKRGLPPEHPRASATDDFEGIIALKHDIFDVKQFLDAQPKILSEFKKRIDPDMEFFYWTGANERSLQQHKVPSSWKMADIKPIPKESPLTCCTQLRPISITAIIMRLFERLVYRSTTDVLCVEDGTVIREKESFRDRYMEREVLRQEVGCTFQDEGCSWRGMICHLEQHVTSSLKYPHGSVRTITATSALGMGVDMKGLHWVINYGPPNTIEAYVQAFGRVGKTFLPFFDDIGENSEVISKHLRCDICENDCQCGETECHGNTESMTFLMSKVTEPTSNLHVRDVTESGKEELRSLLKECQEEMRQEFQQSNLHCLYSSVDQLTCFSDSLLNETIDNCDKLNSVESILETLSVWNADHAIKIFDCLKRVFDDLQ</sequence>
<keyword evidence="3" id="KW-1185">Reference proteome</keyword>
<dbReference type="Gene3D" id="3.10.10.10">
    <property type="entry name" value="HIV Type 1 Reverse Transcriptase, subunit A, domain 1"/>
    <property type="match status" value="1"/>
</dbReference>
<accession>A0A2B4RNA9</accession>
<name>A0A2B4RNA9_STYPI</name>
<dbReference type="PANTHER" id="PTHR37984:SF11">
    <property type="entry name" value="INTEGRASE CATALYTIC DOMAIN-CONTAINING PROTEIN"/>
    <property type="match status" value="1"/>
</dbReference>
<feature type="domain" description="Helicase C-terminal" evidence="1">
    <location>
        <begin position="532"/>
        <end position="691"/>
    </location>
</feature>
<dbReference type="InterPro" id="IPR050951">
    <property type="entry name" value="Retrovirus_Pol_polyprotein"/>
</dbReference>
<dbReference type="Pfam" id="PF00078">
    <property type="entry name" value="RVT_1"/>
    <property type="match status" value="1"/>
</dbReference>
<dbReference type="InterPro" id="IPR000477">
    <property type="entry name" value="RT_dom"/>
</dbReference>
<comment type="caution">
    <text evidence="2">The sequence shown here is derived from an EMBL/GenBank/DDBJ whole genome shotgun (WGS) entry which is preliminary data.</text>
</comment>
<reference evidence="3" key="1">
    <citation type="journal article" date="2017" name="bioRxiv">
        <title>Comparative analysis of the genomes of Stylophora pistillata and Acropora digitifera provides evidence for extensive differences between species of corals.</title>
        <authorList>
            <person name="Voolstra C.R."/>
            <person name="Li Y."/>
            <person name="Liew Y.J."/>
            <person name="Baumgarten S."/>
            <person name="Zoccola D."/>
            <person name="Flot J.-F."/>
            <person name="Tambutte S."/>
            <person name="Allemand D."/>
            <person name="Aranda M."/>
        </authorList>
    </citation>
    <scope>NUCLEOTIDE SEQUENCE [LARGE SCALE GENOMIC DNA]</scope>
</reference>